<evidence type="ECO:0000256" key="6">
    <source>
        <dbReference type="ARBA" id="ARBA00030350"/>
    </source>
</evidence>
<proteinExistence type="inferred from homology"/>
<name>A0AAD9WU99_9ROSI</name>
<evidence type="ECO:0000256" key="4">
    <source>
        <dbReference type="ARBA" id="ARBA00023253"/>
    </source>
</evidence>
<sequence length="78" mass="8745">MAICPEYHASQVADAVIITRHLQGTLVLPEYNRGDHENIKSEDIYDVDKFIKNLDGVVKVVRNGQFIAVDFTRAEGLS</sequence>
<accession>A0AAD9WU99</accession>
<comment type="similarity">
    <text evidence="1">Belongs to the glycosyltransferase GT106 family.</text>
</comment>
<evidence type="ECO:0000256" key="5">
    <source>
        <dbReference type="ARBA" id="ARBA00023277"/>
    </source>
</evidence>
<dbReference type="PANTHER" id="PTHR31288">
    <property type="entry name" value="O-FUCOSYLTRANSFERASE FAMILY PROTEIN"/>
    <property type="match status" value="1"/>
</dbReference>
<evidence type="ECO:0000256" key="3">
    <source>
        <dbReference type="ARBA" id="ARBA00022679"/>
    </source>
</evidence>
<keyword evidence="3" id="KW-0808">Transferase</keyword>
<keyword evidence="4" id="KW-0294">Fucose metabolism</keyword>
<evidence type="ECO:0000256" key="2">
    <source>
        <dbReference type="ARBA" id="ARBA00022676"/>
    </source>
</evidence>
<comment type="caution">
    <text evidence="7">The sequence shown here is derived from an EMBL/GenBank/DDBJ whole genome shotgun (WGS) entry which is preliminary data.</text>
</comment>
<evidence type="ECO:0000313" key="8">
    <source>
        <dbReference type="Proteomes" id="UP001280121"/>
    </source>
</evidence>
<organism evidence="7 8">
    <name type="scientific">Dipteronia dyeriana</name>
    <dbReference type="NCBI Taxonomy" id="168575"/>
    <lineage>
        <taxon>Eukaryota</taxon>
        <taxon>Viridiplantae</taxon>
        <taxon>Streptophyta</taxon>
        <taxon>Embryophyta</taxon>
        <taxon>Tracheophyta</taxon>
        <taxon>Spermatophyta</taxon>
        <taxon>Magnoliopsida</taxon>
        <taxon>eudicotyledons</taxon>
        <taxon>Gunneridae</taxon>
        <taxon>Pentapetalae</taxon>
        <taxon>rosids</taxon>
        <taxon>malvids</taxon>
        <taxon>Sapindales</taxon>
        <taxon>Sapindaceae</taxon>
        <taxon>Hippocastanoideae</taxon>
        <taxon>Acereae</taxon>
        <taxon>Dipteronia</taxon>
    </lineage>
</organism>
<evidence type="ECO:0000256" key="1">
    <source>
        <dbReference type="ARBA" id="ARBA00007737"/>
    </source>
</evidence>
<dbReference type="AlphaFoldDB" id="A0AAD9WU99"/>
<keyword evidence="2" id="KW-0328">Glycosyltransferase</keyword>
<dbReference type="GO" id="GO:0016757">
    <property type="term" value="F:glycosyltransferase activity"/>
    <property type="evidence" value="ECO:0007669"/>
    <property type="project" value="UniProtKB-KW"/>
</dbReference>
<dbReference type="EMBL" id="JANJYI010000007">
    <property type="protein sequence ID" value="KAK2642707.1"/>
    <property type="molecule type" value="Genomic_DNA"/>
</dbReference>
<evidence type="ECO:0000313" key="7">
    <source>
        <dbReference type="EMBL" id="KAK2642707.1"/>
    </source>
</evidence>
<dbReference type="InterPro" id="IPR019378">
    <property type="entry name" value="GDP-Fuc_O-FucTrfase"/>
</dbReference>
<dbReference type="Proteomes" id="UP001280121">
    <property type="component" value="Unassembled WGS sequence"/>
</dbReference>
<dbReference type="PANTHER" id="PTHR31288:SF5">
    <property type="entry name" value="PROTEIN MANNAN SYNTHESIS-RELATED 1"/>
    <property type="match status" value="1"/>
</dbReference>
<dbReference type="Pfam" id="PF10250">
    <property type="entry name" value="O-FucT"/>
    <property type="match status" value="1"/>
</dbReference>
<protein>
    <recommendedName>
        <fullName evidence="6">O-fucosyltransferase family protein</fullName>
    </recommendedName>
</protein>
<gene>
    <name evidence="7" type="ORF">Ddye_024470</name>
</gene>
<keyword evidence="5" id="KW-0119">Carbohydrate metabolism</keyword>
<keyword evidence="8" id="KW-1185">Reference proteome</keyword>
<reference evidence="7" key="1">
    <citation type="journal article" date="2023" name="Plant J.">
        <title>Genome sequences and population genomics provide insights into the demographic history, inbreeding, and mutation load of two 'living fossil' tree species of Dipteronia.</title>
        <authorList>
            <person name="Feng Y."/>
            <person name="Comes H.P."/>
            <person name="Chen J."/>
            <person name="Zhu S."/>
            <person name="Lu R."/>
            <person name="Zhang X."/>
            <person name="Li P."/>
            <person name="Qiu J."/>
            <person name="Olsen K.M."/>
            <person name="Qiu Y."/>
        </authorList>
    </citation>
    <scope>NUCLEOTIDE SEQUENCE</scope>
    <source>
        <strain evidence="7">KIB01</strain>
    </source>
</reference>
<dbReference type="GO" id="GO:0006004">
    <property type="term" value="P:fucose metabolic process"/>
    <property type="evidence" value="ECO:0007669"/>
    <property type="project" value="UniProtKB-KW"/>
</dbReference>
<dbReference type="InterPro" id="IPR024709">
    <property type="entry name" value="FucosylTrfase_pln"/>
</dbReference>